<protein>
    <recommendedName>
        <fullName evidence="8">Peptidase S54 rhomboid domain-containing protein</fullName>
    </recommendedName>
</protein>
<evidence type="ECO:0000313" key="9">
    <source>
        <dbReference type="EMBL" id="CBN77320.1"/>
    </source>
</evidence>
<evidence type="ECO:0000313" key="10">
    <source>
        <dbReference type="Proteomes" id="UP000002630"/>
    </source>
</evidence>
<evidence type="ECO:0000259" key="8">
    <source>
        <dbReference type="Pfam" id="PF01694"/>
    </source>
</evidence>
<keyword evidence="6 7" id="KW-0472">Membrane</keyword>
<sequence length="220" mass="23296">MVIYGVVGLNVAGTVAMYLYESQGTGGPFLFGNFMVSTYTTLMQGRLHTLFTSNFSHSNLWNGAIFSYMMYTLGPTAIQHLGRRQFLALYLLGGAFSQLCQVAGPGIASRLGLPSVLQVDPYYFSSGGSGATLAVLAWYCASFPSSQIILLVVPVQTGVAGALYLGATLYQVVSNGAGVPFLGGPTQEIWRTLGAAAAGVMVALASRGRGGGRYKFIQRY</sequence>
<dbReference type="STRING" id="2880.D8LNG3"/>
<organism evidence="9 10">
    <name type="scientific">Ectocarpus siliculosus</name>
    <name type="common">Brown alga</name>
    <name type="synonym">Conferva siliculosa</name>
    <dbReference type="NCBI Taxonomy" id="2880"/>
    <lineage>
        <taxon>Eukaryota</taxon>
        <taxon>Sar</taxon>
        <taxon>Stramenopiles</taxon>
        <taxon>Ochrophyta</taxon>
        <taxon>PX clade</taxon>
        <taxon>Phaeophyceae</taxon>
        <taxon>Ectocarpales</taxon>
        <taxon>Ectocarpaceae</taxon>
        <taxon>Ectocarpus</taxon>
    </lineage>
</organism>
<keyword evidence="4" id="KW-0378">Hydrolase</keyword>
<reference evidence="9 10" key="1">
    <citation type="journal article" date="2010" name="Nature">
        <title>The Ectocarpus genome and the independent evolution of multicellularity in brown algae.</title>
        <authorList>
            <person name="Cock J.M."/>
            <person name="Sterck L."/>
            <person name="Rouze P."/>
            <person name="Scornet D."/>
            <person name="Allen A.E."/>
            <person name="Amoutzias G."/>
            <person name="Anthouard V."/>
            <person name="Artiguenave F."/>
            <person name="Aury J.M."/>
            <person name="Badger J.H."/>
            <person name="Beszteri B."/>
            <person name="Billiau K."/>
            <person name="Bonnet E."/>
            <person name="Bothwell J.H."/>
            <person name="Bowler C."/>
            <person name="Boyen C."/>
            <person name="Brownlee C."/>
            <person name="Carrano C.J."/>
            <person name="Charrier B."/>
            <person name="Cho G.Y."/>
            <person name="Coelho S.M."/>
            <person name="Collen J."/>
            <person name="Corre E."/>
            <person name="Da Silva C."/>
            <person name="Delage L."/>
            <person name="Delaroque N."/>
            <person name="Dittami S.M."/>
            <person name="Doulbeau S."/>
            <person name="Elias M."/>
            <person name="Farnham G."/>
            <person name="Gachon C.M."/>
            <person name="Gschloessl B."/>
            <person name="Heesch S."/>
            <person name="Jabbari K."/>
            <person name="Jubin C."/>
            <person name="Kawai H."/>
            <person name="Kimura K."/>
            <person name="Kloareg B."/>
            <person name="Kupper F.C."/>
            <person name="Lang D."/>
            <person name="Le Bail A."/>
            <person name="Leblanc C."/>
            <person name="Lerouge P."/>
            <person name="Lohr M."/>
            <person name="Lopez P.J."/>
            <person name="Martens C."/>
            <person name="Maumus F."/>
            <person name="Michel G."/>
            <person name="Miranda-Saavedra D."/>
            <person name="Morales J."/>
            <person name="Moreau H."/>
            <person name="Motomura T."/>
            <person name="Nagasato C."/>
            <person name="Napoli C.A."/>
            <person name="Nelson D.R."/>
            <person name="Nyvall-Collen P."/>
            <person name="Peters A.F."/>
            <person name="Pommier C."/>
            <person name="Potin P."/>
            <person name="Poulain J."/>
            <person name="Quesneville H."/>
            <person name="Read B."/>
            <person name="Rensing S.A."/>
            <person name="Ritter A."/>
            <person name="Rousvoal S."/>
            <person name="Samanta M."/>
            <person name="Samson G."/>
            <person name="Schroeder D.C."/>
            <person name="Segurens B."/>
            <person name="Strittmatter M."/>
            <person name="Tonon T."/>
            <person name="Tregear J.W."/>
            <person name="Valentin K."/>
            <person name="von Dassow P."/>
            <person name="Yamagishi T."/>
            <person name="Van de Peer Y."/>
            <person name="Wincker P."/>
        </authorList>
    </citation>
    <scope>NUCLEOTIDE SEQUENCE [LARGE SCALE GENOMIC DNA]</scope>
    <source>
        <strain evidence="10">Ec32 / CCAP1310/4</strain>
    </source>
</reference>
<dbReference type="InterPro" id="IPR050925">
    <property type="entry name" value="Rhomboid_protease_S54"/>
</dbReference>
<evidence type="ECO:0000256" key="4">
    <source>
        <dbReference type="ARBA" id="ARBA00022801"/>
    </source>
</evidence>
<dbReference type="Proteomes" id="UP000002630">
    <property type="component" value="Linkage Group LG22"/>
</dbReference>
<dbReference type="PANTHER" id="PTHR43731:SF14">
    <property type="entry name" value="PRESENILIN-ASSOCIATED RHOMBOID-LIKE PROTEIN, MITOCHONDRIAL"/>
    <property type="match status" value="1"/>
</dbReference>
<dbReference type="EMBL" id="FN648641">
    <property type="protein sequence ID" value="CBN77320.1"/>
    <property type="molecule type" value="Genomic_DNA"/>
</dbReference>
<comment type="similarity">
    <text evidence="2">Belongs to the peptidase S54 family.</text>
</comment>
<evidence type="ECO:0000256" key="3">
    <source>
        <dbReference type="ARBA" id="ARBA00022692"/>
    </source>
</evidence>
<keyword evidence="10" id="KW-1185">Reference proteome</keyword>
<name>D8LNG3_ECTSI</name>
<gene>
    <name evidence="9" type="ORF">Esi_0044_0125</name>
</gene>
<keyword evidence="5 7" id="KW-1133">Transmembrane helix</keyword>
<feature type="transmembrane region" description="Helical" evidence="7">
    <location>
        <begin position="148"/>
        <end position="169"/>
    </location>
</feature>
<dbReference type="GO" id="GO:0004252">
    <property type="term" value="F:serine-type endopeptidase activity"/>
    <property type="evidence" value="ECO:0007669"/>
    <property type="project" value="InterPro"/>
</dbReference>
<evidence type="ECO:0000256" key="5">
    <source>
        <dbReference type="ARBA" id="ARBA00022989"/>
    </source>
</evidence>
<dbReference type="InParanoid" id="D8LNG3"/>
<dbReference type="Gene3D" id="1.20.1540.10">
    <property type="entry name" value="Rhomboid-like"/>
    <property type="match status" value="1"/>
</dbReference>
<dbReference type="GO" id="GO:0016020">
    <property type="term" value="C:membrane"/>
    <property type="evidence" value="ECO:0007669"/>
    <property type="project" value="UniProtKB-SubCell"/>
</dbReference>
<evidence type="ECO:0000256" key="7">
    <source>
        <dbReference type="SAM" id="Phobius"/>
    </source>
</evidence>
<comment type="subcellular location">
    <subcellularLocation>
        <location evidence="1">Membrane</location>
        <topology evidence="1">Multi-pass membrane protein</topology>
    </subcellularLocation>
</comment>
<evidence type="ECO:0000256" key="2">
    <source>
        <dbReference type="ARBA" id="ARBA00009045"/>
    </source>
</evidence>
<dbReference type="InterPro" id="IPR022764">
    <property type="entry name" value="Peptidase_S54_rhomboid_dom"/>
</dbReference>
<dbReference type="AlphaFoldDB" id="D8LNG3"/>
<feature type="domain" description="Peptidase S54 rhomboid" evidence="8">
    <location>
        <begin position="45"/>
        <end position="174"/>
    </location>
</feature>
<proteinExistence type="inferred from homology"/>
<dbReference type="InterPro" id="IPR035952">
    <property type="entry name" value="Rhomboid-like_sf"/>
</dbReference>
<accession>D8LNG3</accession>
<feature type="transmembrane region" description="Helical" evidence="7">
    <location>
        <begin position="121"/>
        <end position="141"/>
    </location>
</feature>
<dbReference type="EMBL" id="FN649747">
    <property type="protein sequence ID" value="CBN77320.1"/>
    <property type="molecule type" value="Genomic_DNA"/>
</dbReference>
<dbReference type="Pfam" id="PF01694">
    <property type="entry name" value="Rhomboid"/>
    <property type="match status" value="1"/>
</dbReference>
<keyword evidence="3 7" id="KW-0812">Transmembrane</keyword>
<evidence type="ECO:0000256" key="1">
    <source>
        <dbReference type="ARBA" id="ARBA00004141"/>
    </source>
</evidence>
<dbReference type="PANTHER" id="PTHR43731">
    <property type="entry name" value="RHOMBOID PROTEASE"/>
    <property type="match status" value="1"/>
</dbReference>
<evidence type="ECO:0000256" key="6">
    <source>
        <dbReference type="ARBA" id="ARBA00023136"/>
    </source>
</evidence>
<dbReference type="OrthoDB" id="418595at2759"/>
<feature type="transmembrane region" description="Helical" evidence="7">
    <location>
        <begin position="189"/>
        <end position="206"/>
    </location>
</feature>
<feature type="transmembrane region" description="Helical" evidence="7">
    <location>
        <begin position="87"/>
        <end position="109"/>
    </location>
</feature>
<dbReference type="SUPFAM" id="SSF144091">
    <property type="entry name" value="Rhomboid-like"/>
    <property type="match status" value="1"/>
</dbReference>